<dbReference type="SUPFAM" id="SSF55729">
    <property type="entry name" value="Acyl-CoA N-acyltransferases (Nat)"/>
    <property type="match status" value="1"/>
</dbReference>
<dbReference type="InterPro" id="IPR000182">
    <property type="entry name" value="GNAT_dom"/>
</dbReference>
<evidence type="ECO:0000256" key="1">
    <source>
        <dbReference type="ARBA" id="ARBA00022679"/>
    </source>
</evidence>
<proteinExistence type="predicted"/>
<dbReference type="RefSeq" id="WP_250939505.1">
    <property type="nucleotide sequence ID" value="NZ_JAMLJK010000005.1"/>
</dbReference>
<keyword evidence="5" id="KW-1185">Reference proteome</keyword>
<dbReference type="PROSITE" id="PS51186">
    <property type="entry name" value="GNAT"/>
    <property type="match status" value="1"/>
</dbReference>
<keyword evidence="1 4" id="KW-0808">Transferase</keyword>
<dbReference type="EC" id="2.3.1.-" evidence="4"/>
<keyword evidence="2 4" id="KW-0012">Acyltransferase</keyword>
<evidence type="ECO:0000259" key="3">
    <source>
        <dbReference type="PROSITE" id="PS51186"/>
    </source>
</evidence>
<dbReference type="AlphaFoldDB" id="A0AA41ZG57"/>
<protein>
    <submittedName>
        <fullName evidence="4">GNAT family N-acetyltransferase</fullName>
        <ecNumber evidence="4">2.3.1.-</ecNumber>
    </submittedName>
</protein>
<dbReference type="InterPro" id="IPR016181">
    <property type="entry name" value="Acyl_CoA_acyltransferase"/>
</dbReference>
<feature type="domain" description="N-acetyltransferase" evidence="3">
    <location>
        <begin position="6"/>
        <end position="143"/>
    </location>
</feature>
<organism evidence="4 5">
    <name type="scientific">Larsenimonas rhizosphaerae</name>
    <dbReference type="NCBI Taxonomy" id="2944682"/>
    <lineage>
        <taxon>Bacteria</taxon>
        <taxon>Pseudomonadati</taxon>
        <taxon>Pseudomonadota</taxon>
        <taxon>Gammaproteobacteria</taxon>
        <taxon>Oceanospirillales</taxon>
        <taxon>Halomonadaceae</taxon>
        <taxon>Larsenimonas</taxon>
    </lineage>
</organism>
<gene>
    <name evidence="4" type="ORF">OQ287_10485</name>
</gene>
<comment type="caution">
    <text evidence="4">The sequence shown here is derived from an EMBL/GenBank/DDBJ whole genome shotgun (WGS) entry which is preliminary data.</text>
</comment>
<reference evidence="4" key="1">
    <citation type="submission" date="2022-11" db="EMBL/GenBank/DDBJ databases">
        <title>Larsenimonas rhizosphaerae sp. nov., isolated from a tidal mudflat.</title>
        <authorList>
            <person name="Lee S.D."/>
            <person name="Kim I.S."/>
        </authorList>
    </citation>
    <scope>NUCLEOTIDE SEQUENCE</scope>
    <source>
        <strain evidence="4">GH2-1</strain>
    </source>
</reference>
<evidence type="ECO:0000256" key="2">
    <source>
        <dbReference type="ARBA" id="ARBA00023315"/>
    </source>
</evidence>
<dbReference type="GO" id="GO:0016747">
    <property type="term" value="F:acyltransferase activity, transferring groups other than amino-acyl groups"/>
    <property type="evidence" value="ECO:0007669"/>
    <property type="project" value="InterPro"/>
</dbReference>
<dbReference type="EMBL" id="JAPIVE010000003">
    <property type="protein sequence ID" value="MCX2524664.1"/>
    <property type="molecule type" value="Genomic_DNA"/>
</dbReference>
<dbReference type="CDD" id="cd04301">
    <property type="entry name" value="NAT_SF"/>
    <property type="match status" value="1"/>
</dbReference>
<accession>A0AA41ZG57</accession>
<dbReference type="InterPro" id="IPR050832">
    <property type="entry name" value="Bact_Acetyltransf"/>
</dbReference>
<dbReference type="Proteomes" id="UP001165678">
    <property type="component" value="Unassembled WGS sequence"/>
</dbReference>
<evidence type="ECO:0000313" key="5">
    <source>
        <dbReference type="Proteomes" id="UP001165678"/>
    </source>
</evidence>
<dbReference type="Gene3D" id="3.40.630.30">
    <property type="match status" value="1"/>
</dbReference>
<dbReference type="PANTHER" id="PTHR43877">
    <property type="entry name" value="AMINOALKYLPHOSPHONATE N-ACETYLTRANSFERASE-RELATED-RELATED"/>
    <property type="match status" value="1"/>
</dbReference>
<dbReference type="Pfam" id="PF13673">
    <property type="entry name" value="Acetyltransf_10"/>
    <property type="match status" value="1"/>
</dbReference>
<sequence>MTESAITIRAGEWDTLSQWCRPLRELVFINEQGITREEEWDGLDRRALHFVLFADNQAVGTARLLPDGHVGRVAIHPEWRGKGLGQDLLRQVLLEAHHQGHTHLMLSAQLHALSFYEQLGFTAQGEPYTEAGIPHRDMSCALD</sequence>
<name>A0AA41ZG57_9GAMM</name>
<evidence type="ECO:0000313" key="4">
    <source>
        <dbReference type="EMBL" id="MCX2524664.1"/>
    </source>
</evidence>
<dbReference type="PANTHER" id="PTHR43877:SF1">
    <property type="entry name" value="ACETYLTRANSFERASE"/>
    <property type="match status" value="1"/>
</dbReference>